<dbReference type="Proteomes" id="UP000051936">
    <property type="component" value="Unassembled WGS sequence"/>
</dbReference>
<proteinExistence type="predicted"/>
<dbReference type="AlphaFoldDB" id="A0A0R3DC15"/>
<keyword evidence="2" id="KW-1185">Reference proteome</keyword>
<sequence>MSNWINSGGEEPRLYGAPTTICEIQRRRIGRSTRWRSAASVACALALIAPLGHARDRGQFVNTSTELKAWFDSLRSGKGPCCSDADGSAISDSDWESKDGHYRVRIPRLGYVIEGKQQELVWVDVPEEAVISEPNRVGRTMVWPIYGYMGVTIRCFMPGSMT</sequence>
<accession>A0A0R3DC15</accession>
<organism evidence="1 2">
    <name type="scientific">Bradyrhizobium manausense</name>
    <dbReference type="NCBI Taxonomy" id="989370"/>
    <lineage>
        <taxon>Bacteria</taxon>
        <taxon>Pseudomonadati</taxon>
        <taxon>Pseudomonadota</taxon>
        <taxon>Alphaproteobacteria</taxon>
        <taxon>Hyphomicrobiales</taxon>
        <taxon>Nitrobacteraceae</taxon>
        <taxon>Bradyrhizobium</taxon>
    </lineage>
</organism>
<evidence type="ECO:0000313" key="2">
    <source>
        <dbReference type="Proteomes" id="UP000051936"/>
    </source>
</evidence>
<dbReference type="OrthoDB" id="8252269at2"/>
<evidence type="ECO:0000313" key="1">
    <source>
        <dbReference type="EMBL" id="KRQ07558.1"/>
    </source>
</evidence>
<gene>
    <name evidence="1" type="ORF">AOQ71_23635</name>
</gene>
<comment type="caution">
    <text evidence="1">The sequence shown here is derived from an EMBL/GenBank/DDBJ whole genome shotgun (WGS) entry which is preliminary data.</text>
</comment>
<reference evidence="1 2" key="1">
    <citation type="submission" date="2015-09" db="EMBL/GenBank/DDBJ databases">
        <title>Draft Genome Sequence of Bradyrhizobium manausense Strain BR 3351T, a Novel Symbiotic Nitrogen-Fixing Alphaproteobacterium Isolated from Brazilian Amazon Rain Forest.</title>
        <authorList>
            <person name="De Araujo J.L."/>
            <person name="Zilli J.E."/>
        </authorList>
    </citation>
    <scope>NUCLEOTIDE SEQUENCE [LARGE SCALE GENOMIC DNA]</scope>
    <source>
        <strain evidence="1 2">BR3351</strain>
    </source>
</reference>
<protein>
    <submittedName>
        <fullName evidence="1">Uncharacterized protein</fullName>
    </submittedName>
</protein>
<dbReference type="RefSeq" id="WP_057751667.1">
    <property type="nucleotide sequence ID" value="NZ_LJYG01000097.1"/>
</dbReference>
<name>A0A0R3DC15_9BRAD</name>
<dbReference type="EMBL" id="LJYG01000097">
    <property type="protein sequence ID" value="KRQ07558.1"/>
    <property type="molecule type" value="Genomic_DNA"/>
</dbReference>